<evidence type="ECO:0000256" key="5">
    <source>
        <dbReference type="ARBA" id="ARBA00022771"/>
    </source>
</evidence>
<dbReference type="PANTHER" id="PTHR13214">
    <property type="entry name" value="ZINC FINGER PROTEIN 330"/>
    <property type="match status" value="1"/>
</dbReference>
<evidence type="ECO:0000313" key="9">
    <source>
        <dbReference type="EMBL" id="RTG84711.1"/>
    </source>
</evidence>
<evidence type="ECO:0008006" key="11">
    <source>
        <dbReference type="Google" id="ProtNLM"/>
    </source>
</evidence>
<dbReference type="GO" id="GO:0008270">
    <property type="term" value="F:zinc ion binding"/>
    <property type="evidence" value="ECO:0007669"/>
    <property type="project" value="UniProtKB-KW"/>
</dbReference>
<keyword evidence="10" id="KW-1185">Reference proteome</keyword>
<gene>
    <name evidence="9" type="ORF">DC041_0002386</name>
</gene>
<evidence type="ECO:0000256" key="6">
    <source>
        <dbReference type="ARBA" id="ARBA00022833"/>
    </source>
</evidence>
<accession>A0A430QAI3</accession>
<keyword evidence="7" id="KW-0539">Nucleus</keyword>
<proteinExistence type="inferred from homology"/>
<evidence type="ECO:0000256" key="4">
    <source>
        <dbReference type="ARBA" id="ARBA00022737"/>
    </source>
</evidence>
<evidence type="ECO:0000256" key="1">
    <source>
        <dbReference type="ARBA" id="ARBA00004604"/>
    </source>
</evidence>
<feature type="region of interest" description="Disordered" evidence="8">
    <location>
        <begin position="178"/>
        <end position="209"/>
    </location>
</feature>
<dbReference type="InterPro" id="IPR010531">
    <property type="entry name" value="NOA36"/>
</dbReference>
<protein>
    <recommendedName>
        <fullName evidence="11">Zinc finger protein 330</fullName>
    </recommendedName>
</protein>
<dbReference type="GO" id="GO:0005730">
    <property type="term" value="C:nucleolus"/>
    <property type="evidence" value="ECO:0007669"/>
    <property type="project" value="UniProtKB-SubCell"/>
</dbReference>
<reference evidence="9 10" key="1">
    <citation type="journal article" date="2019" name="PLoS Pathog.">
        <title>Genome sequence of the bovine parasite Schistosoma bovis Tanzania.</title>
        <authorList>
            <person name="Oey H."/>
            <person name="Zakrzewski M."/>
            <person name="Gobert G."/>
            <person name="Gravermann K."/>
            <person name="Stoye J."/>
            <person name="Jones M."/>
            <person name="Mcmanus D."/>
            <person name="Krause L."/>
        </authorList>
    </citation>
    <scope>NUCLEOTIDE SEQUENCE [LARGE SCALE GENOMIC DNA]</scope>
    <source>
        <strain evidence="9 10">TAN1997</strain>
    </source>
</reference>
<evidence type="ECO:0000256" key="2">
    <source>
        <dbReference type="ARBA" id="ARBA00007212"/>
    </source>
</evidence>
<keyword evidence="4" id="KW-0677">Repeat</keyword>
<sequence length="216" mass="24563">MPKKKTGQRKKAEKAKIRQKLLRTKGLEIDLINHPSNILMECGQCGKHQKNRAFCYFCQSIQRLPVCCHCGKQKCSARSGDCLVKHGSTHVTGLSMVASCQRLESENFKCASCNKTGTQTCLRCKVTYCDDHCKRKGVKYERGRPIPCPKCGHDLTDSYNLSVSVRSYEYGRQTCVENYSDEDTENENEEEQCSGKSEDEHDDDDYNLLDKLTIKN</sequence>
<keyword evidence="5" id="KW-0863">Zinc-finger</keyword>
<evidence type="ECO:0000313" key="10">
    <source>
        <dbReference type="Proteomes" id="UP000290809"/>
    </source>
</evidence>
<name>A0A430QAI3_SCHBO</name>
<dbReference type="PANTHER" id="PTHR13214:SF1">
    <property type="entry name" value="ZINC FINGER PROTEIN 330"/>
    <property type="match status" value="1"/>
</dbReference>
<evidence type="ECO:0000256" key="7">
    <source>
        <dbReference type="ARBA" id="ARBA00023242"/>
    </source>
</evidence>
<comment type="caution">
    <text evidence="9">The sequence shown here is derived from an EMBL/GenBank/DDBJ whole genome shotgun (WGS) entry which is preliminary data.</text>
</comment>
<evidence type="ECO:0000256" key="3">
    <source>
        <dbReference type="ARBA" id="ARBA00022723"/>
    </source>
</evidence>
<keyword evidence="3" id="KW-0479">Metal-binding</keyword>
<evidence type="ECO:0000256" key="8">
    <source>
        <dbReference type="SAM" id="MobiDB-lite"/>
    </source>
</evidence>
<comment type="subcellular location">
    <subcellularLocation>
        <location evidence="1">Nucleus</location>
        <location evidence="1">Nucleolus</location>
    </subcellularLocation>
</comment>
<feature type="compositionally biased region" description="Acidic residues" evidence="8">
    <location>
        <begin position="179"/>
        <end position="192"/>
    </location>
</feature>
<keyword evidence="6" id="KW-0862">Zinc</keyword>
<organism evidence="9 10">
    <name type="scientific">Schistosoma bovis</name>
    <name type="common">Blood fluke</name>
    <dbReference type="NCBI Taxonomy" id="6184"/>
    <lineage>
        <taxon>Eukaryota</taxon>
        <taxon>Metazoa</taxon>
        <taxon>Spiralia</taxon>
        <taxon>Lophotrochozoa</taxon>
        <taxon>Platyhelminthes</taxon>
        <taxon>Trematoda</taxon>
        <taxon>Digenea</taxon>
        <taxon>Strigeidida</taxon>
        <taxon>Schistosomatoidea</taxon>
        <taxon>Schistosomatidae</taxon>
        <taxon>Schistosoma</taxon>
    </lineage>
</organism>
<dbReference type="STRING" id="6184.A0A430QAI3"/>
<dbReference type="Pfam" id="PF06524">
    <property type="entry name" value="NOA36"/>
    <property type="match status" value="1"/>
</dbReference>
<comment type="similarity">
    <text evidence="2">Belongs to the NOA36 family.</text>
</comment>
<dbReference type="AlphaFoldDB" id="A0A430QAI3"/>
<dbReference type="Proteomes" id="UP000290809">
    <property type="component" value="Unassembled WGS sequence"/>
</dbReference>
<dbReference type="EMBL" id="QMKO01002116">
    <property type="protein sequence ID" value="RTG84711.1"/>
    <property type="molecule type" value="Genomic_DNA"/>
</dbReference>